<protein>
    <submittedName>
        <fullName evidence="1">Uncharacterized protein</fullName>
    </submittedName>
</protein>
<name>C5BG40_EDWI9</name>
<accession>C5BG40</accession>
<evidence type="ECO:0000313" key="2">
    <source>
        <dbReference type="Proteomes" id="UP000001485"/>
    </source>
</evidence>
<dbReference type="KEGG" id="eic:NT01EI_2594"/>
<organism evidence="1 2">
    <name type="scientific">Edwardsiella ictaluri (strain 93-146)</name>
    <dbReference type="NCBI Taxonomy" id="634503"/>
    <lineage>
        <taxon>Bacteria</taxon>
        <taxon>Pseudomonadati</taxon>
        <taxon>Pseudomonadota</taxon>
        <taxon>Gammaproteobacteria</taxon>
        <taxon>Enterobacterales</taxon>
        <taxon>Hafniaceae</taxon>
        <taxon>Edwardsiella</taxon>
    </lineage>
</organism>
<gene>
    <name evidence="1" type="ordered locus">NT01EI_2594</name>
</gene>
<dbReference type="Proteomes" id="UP000001485">
    <property type="component" value="Chromosome"/>
</dbReference>
<proteinExistence type="predicted"/>
<dbReference type="HOGENOM" id="CLU_3232910_0_0_6"/>
<reference evidence="1 2" key="2">
    <citation type="journal article" date="2012" name="J. Bacteriol.">
        <title>Genome Sequence of Edwardsiella ictaluri 93-146, a Strain Associated with a Natural Channel Catfish Outbreak of Enteric Septicemia of Catfish.</title>
        <authorList>
            <person name="Williams M.L."/>
            <person name="Gillaspy A.F."/>
            <person name="Dyer D.W."/>
            <person name="Thune R.L."/>
            <person name="Waldbieser G.C."/>
            <person name="Schuster S.C."/>
            <person name="Gipson J."/>
            <person name="Zaitshik J."/>
            <person name="Landry C."/>
            <person name="Banes M.M."/>
            <person name="Lawrence M.L."/>
        </authorList>
    </citation>
    <scope>NUCLEOTIDE SEQUENCE [LARGE SCALE GENOMIC DNA]</scope>
    <source>
        <strain evidence="1 2">93-146</strain>
    </source>
</reference>
<dbReference type="EMBL" id="CP001600">
    <property type="protein sequence ID" value="ACR69763.1"/>
    <property type="molecule type" value="Genomic_DNA"/>
</dbReference>
<reference evidence="2" key="1">
    <citation type="submission" date="2009-03" db="EMBL/GenBank/DDBJ databases">
        <title>Complete genome sequence of Edwardsiella ictaluri 93-146.</title>
        <authorList>
            <person name="Williams M.L."/>
            <person name="Gillaspy A.F."/>
            <person name="Dyer D.W."/>
            <person name="Thune R.L."/>
            <person name="Waldbieser G.C."/>
            <person name="Schuster S.C."/>
            <person name="Gipson J."/>
            <person name="Zaitshik J."/>
            <person name="Landry C."/>
            <person name="Lawrence M.L."/>
        </authorList>
    </citation>
    <scope>NUCLEOTIDE SEQUENCE [LARGE SCALE GENOMIC DNA]</scope>
    <source>
        <strain evidence="2">93-146</strain>
    </source>
</reference>
<sequence length="43" mass="5023">MPTIYLYSLSISYIYLWPKDTALGQVWGGELHYFSALRSILVR</sequence>
<dbReference type="AlphaFoldDB" id="C5BG40"/>
<evidence type="ECO:0000313" key="1">
    <source>
        <dbReference type="EMBL" id="ACR69763.1"/>
    </source>
</evidence>